<keyword evidence="6" id="KW-1185">Reference proteome</keyword>
<dbReference type="EMBL" id="CP144060">
    <property type="protein sequence ID" value="WWD21305.1"/>
    <property type="molecule type" value="Genomic_DNA"/>
</dbReference>
<feature type="compositionally biased region" description="Polar residues" evidence="3">
    <location>
        <begin position="435"/>
        <end position="448"/>
    </location>
</feature>
<dbReference type="PANTHER" id="PTHR10579">
    <property type="entry name" value="CALCIUM-ACTIVATED CHLORIDE CHANNEL REGULATOR"/>
    <property type="match status" value="1"/>
</dbReference>
<keyword evidence="1" id="KW-0479">Metal-binding</keyword>
<feature type="region of interest" description="Disordered" evidence="3">
    <location>
        <begin position="1"/>
        <end position="63"/>
    </location>
</feature>
<feature type="compositionally biased region" description="Polar residues" evidence="3">
    <location>
        <begin position="240"/>
        <end position="259"/>
    </location>
</feature>
<dbReference type="SUPFAM" id="SSF57850">
    <property type="entry name" value="RING/U-box"/>
    <property type="match status" value="1"/>
</dbReference>
<feature type="region of interest" description="Disordered" evidence="3">
    <location>
        <begin position="962"/>
        <end position="1022"/>
    </location>
</feature>
<dbReference type="InterPro" id="IPR051266">
    <property type="entry name" value="CLCR"/>
</dbReference>
<feature type="compositionally biased region" description="Basic and acidic residues" evidence="3">
    <location>
        <begin position="1"/>
        <end position="22"/>
    </location>
</feature>
<feature type="compositionally biased region" description="Low complexity" evidence="3">
    <location>
        <begin position="980"/>
        <end position="992"/>
    </location>
</feature>
<dbReference type="GO" id="GO:0005085">
    <property type="term" value="F:guanyl-nucleotide exchange factor activity"/>
    <property type="evidence" value="ECO:0007669"/>
    <property type="project" value="InterPro"/>
</dbReference>
<feature type="compositionally biased region" description="Polar residues" evidence="3">
    <location>
        <begin position="698"/>
        <end position="708"/>
    </location>
</feature>
<name>A0AAJ8MXQ3_9TREE</name>
<feature type="compositionally biased region" description="Low complexity" evidence="3">
    <location>
        <begin position="279"/>
        <end position="288"/>
    </location>
</feature>
<feature type="compositionally biased region" description="Basic and acidic residues" evidence="3">
    <location>
        <begin position="41"/>
        <end position="50"/>
    </location>
</feature>
<feature type="region of interest" description="Disordered" evidence="3">
    <location>
        <begin position="1055"/>
        <end position="1106"/>
    </location>
</feature>
<proteinExistence type="predicted"/>
<dbReference type="RefSeq" id="XP_031861524.2">
    <property type="nucleotide sequence ID" value="XM_032004293.2"/>
</dbReference>
<feature type="compositionally biased region" description="Basic and acidic residues" evidence="3">
    <location>
        <begin position="618"/>
        <end position="630"/>
    </location>
</feature>
<feature type="region of interest" description="Disordered" evidence="3">
    <location>
        <begin position="501"/>
        <end position="662"/>
    </location>
</feature>
<feature type="compositionally biased region" description="Basic residues" evidence="3">
    <location>
        <begin position="289"/>
        <end position="299"/>
    </location>
</feature>
<feature type="compositionally biased region" description="Low complexity" evidence="3">
    <location>
        <begin position="683"/>
        <end position="697"/>
    </location>
</feature>
<evidence type="ECO:0000256" key="1">
    <source>
        <dbReference type="PROSITE-ProRule" id="PRU00175"/>
    </source>
</evidence>
<dbReference type="SUPFAM" id="SSF53300">
    <property type="entry name" value="vWA-like"/>
    <property type="match status" value="1"/>
</dbReference>
<dbReference type="KEGG" id="ksn:43588426"/>
<dbReference type="Gene3D" id="2.30.29.30">
    <property type="entry name" value="Pleckstrin-homology domain (PH domain)/Phosphotyrosine-binding domain (PTB)"/>
    <property type="match status" value="1"/>
</dbReference>
<reference evidence="5" key="1">
    <citation type="submission" date="2017-08" db="EMBL/GenBank/DDBJ databases">
        <authorList>
            <person name="Cuomo C."/>
            <person name="Billmyre B."/>
            <person name="Heitman J."/>
        </authorList>
    </citation>
    <scope>NUCLEOTIDE SEQUENCE</scope>
    <source>
        <strain evidence="5">CBS 12478</strain>
    </source>
</reference>
<dbReference type="PROSITE" id="PS50089">
    <property type="entry name" value="ZF_RING_2"/>
    <property type="match status" value="1"/>
</dbReference>
<keyword evidence="1" id="KW-0862">Zinc</keyword>
<dbReference type="Pfam" id="PF15411">
    <property type="entry name" value="PH_10"/>
    <property type="match status" value="1"/>
</dbReference>
<feature type="region of interest" description="Disordered" evidence="3">
    <location>
        <begin position="1599"/>
        <end position="1630"/>
    </location>
</feature>
<gene>
    <name evidence="5" type="ORF">CI109_105789</name>
</gene>
<dbReference type="Gene3D" id="3.40.50.410">
    <property type="entry name" value="von Willebrand factor, type A domain"/>
    <property type="match status" value="1"/>
</dbReference>
<feature type="coiled-coil region" evidence="2">
    <location>
        <begin position="1787"/>
        <end position="1814"/>
    </location>
</feature>
<feature type="compositionally biased region" description="Low complexity" evidence="3">
    <location>
        <begin position="1606"/>
        <end position="1621"/>
    </location>
</feature>
<keyword evidence="1" id="KW-0863">Zinc-finger</keyword>
<dbReference type="PANTHER" id="PTHR10579:SF43">
    <property type="entry name" value="ZINC FINGER (C3HC4-TYPE RING FINGER) FAMILY PROTEIN"/>
    <property type="match status" value="1"/>
</dbReference>
<feature type="compositionally biased region" description="Low complexity" evidence="3">
    <location>
        <begin position="632"/>
        <end position="647"/>
    </location>
</feature>
<feature type="compositionally biased region" description="Polar residues" evidence="3">
    <location>
        <begin position="1285"/>
        <end position="1313"/>
    </location>
</feature>
<feature type="region of interest" description="Disordered" evidence="3">
    <location>
        <begin position="279"/>
        <end position="300"/>
    </location>
</feature>
<evidence type="ECO:0000313" key="6">
    <source>
        <dbReference type="Proteomes" id="UP000322225"/>
    </source>
</evidence>
<dbReference type="GeneID" id="43588426"/>
<dbReference type="InterPro" id="IPR001841">
    <property type="entry name" value="Znf_RING"/>
</dbReference>
<feature type="compositionally biased region" description="Polar residues" evidence="3">
    <location>
        <begin position="581"/>
        <end position="593"/>
    </location>
</feature>
<dbReference type="Proteomes" id="UP000322225">
    <property type="component" value="Chromosome 10"/>
</dbReference>
<dbReference type="CDD" id="cd13246">
    <property type="entry name" value="PH_Scd1"/>
    <property type="match status" value="1"/>
</dbReference>
<sequence length="1859" mass="202127">MYLSENNKDCDPTMHDSPHTVEYHPPMTYLLEPPRRAGFGPDRRDSKGLDVPRSPSPSPFCDLQGEKMETIHVDLGVEEEEDEEEREGLEVMLDFDSDIGDTAEEEEDLSEVVFGTDTDSGEENNARISISSLSSSTSSYINILPPNTPSTHTAEQYDIGSITPTAAITETETLEPSFVPTKPKRLLRHPPLPLSLCRTRLSVSFIHLASPSHEPPPRYHTRTSSSSSSSKTHRPRRYSDPTTYTHSNMSIVAPGQSSLDFGEDRESTWHGLRRALSLSSSSTSGSFSRQRRRGSRRQSWRVLLDAPDIVDNPKTKDSDFGDVRGNRSEYTVRGETIPSGPSSPCDTDRFSLLDLVLPFPRPPGTMSFRGERERERDEHTTITIQPPVTFALTEQDEEGLGDKDNIEQQKQQQILSTPLIPAHVDSSPTDPHFPSLTQSATSSGTQTPYCPPSPALTPSPHLSSADSPILATPCVLDSQVTHHQSEADSNTKDVCKDTQSQLSFNPLHTPGTSAPTPTGSVSPPKAGEPTYHPSTGTSPSSHSTRPLFIQSRRAPSHSTSTIALIPSAPQEDRTAVKSGANVDTSFNNDNLRSLSLEPKQDSETSMTPHDLVPADTEWTDHDNQDPRDAINSKNSPPAAHPSAPLASRTTSTQLANSISPPPSYIPWSATSATFTSRRSSKLTAVSGSSGSSLYSYSPTTDSSSFRDSTLRSYPSQWHLTDKTDISTVFEEENSVDFNLSEEKERKHSDFATEPLQPRYTKLGSVSSATTLVNRAPSVSTLNYFSRERASNSHSRAGTIISTRSSESGHSVKSIHPFASAVIRPASPPPAGNKRDFLSPQTTDRLSSSTVQTSRSSPNLADTYKMTEPPHQVALVSTADEVEDENTCPVCVESLSFTYRLPGEKPHIVPECGHALHEECFVTVYGDVPPEGSRKILGVCGVCRQPMKMAEGVSKRDKLAMLMGQPGQSSGPRSAAKSIASTRSSSGRGPTSPVAFDPNSDDPLEGPSTARTTNGDAPQAKVVVPSISVRSEFPCISRGHKKGKQVVTAMVTVEVPPAGNRGKYPPKPRSAEMTVSRSAESQLSLQLPPSPRSTSEPPAPPRITAPVVTPDPFAHVVTDLKHRVVDYKTSGLDTLGNLRLFDLLCVRKGQLIREFHVYLFQEALICVSEERKSGLRGIFSSAASVRSDNSGSSHHRGVLKLKGRIYIKHVRSVIDTSTAGELSLTISMQDETLDSFILTFRDRGSHETWRTTILRLQEEARGNQQSKAAKLMGPGAPSPAPLAPSQSFGDLTSPSSATYSSGTPFSSTFGPASPLPNSELTSGDLAYNQPLGPVHTPIDLVIVLSLPAPSSSTQLPLKVKLMKSSLQFVLALLGPRDRISLVTCEMGLNGIVRKTPFLSTTRYESRKRLEAFVETLGTGRKDKDDFEVSVGQDERLDVVTAVNVALDVVLQRKAKNPLSGMILISDTSDIIKRAQMDLVTARLDAANIPVQALGYGRSHDPSPLWMISNHTHGTYTFVKEWYHLRDSLAGVVGGLMSIAMNNMKLHLSCQDNAFRVTKVSGTTQAIVSQNGKTADIELRELRYGEIREILVELDLEGSEASGEQRYSGGSSRSDQSSGFNSGLPKQSSLNQPTAGLGIDTLSISEVNTLRDVVYEDTLIDEVPVVEVDCSFHDPGAGRSVARLAHPVLLTMTITPPSGGDTASSARPADPMIVRRRMELLASDMITRALLIASRKNFAHASRILRETKRIIETIVEGLRGHVGSATGGSKSKREAQTVFAMEGLGGTIFDLETLLEGLEEHKEMFERDHRNYSAQQAGVLRAQNSWTTRTPTERSYCTKEVQEVIRISGEWQGGNSGGRI</sequence>
<keyword evidence="2" id="KW-0175">Coiled coil</keyword>
<evidence type="ECO:0000256" key="2">
    <source>
        <dbReference type="SAM" id="Coils"/>
    </source>
</evidence>
<dbReference type="SUPFAM" id="SSF50729">
    <property type="entry name" value="PH domain-like"/>
    <property type="match status" value="1"/>
</dbReference>
<feature type="region of interest" description="Disordered" evidence="3">
    <location>
        <begin position="1260"/>
        <end position="1313"/>
    </location>
</feature>
<feature type="compositionally biased region" description="Low complexity" evidence="3">
    <location>
        <begin position="846"/>
        <end position="856"/>
    </location>
</feature>
<feature type="compositionally biased region" description="Polar residues" evidence="3">
    <location>
        <begin position="1072"/>
        <end position="1095"/>
    </location>
</feature>
<protein>
    <recommendedName>
        <fullName evidence="4">RING-type domain-containing protein</fullName>
    </recommendedName>
</protein>
<feature type="region of interest" description="Disordered" evidence="3">
    <location>
        <begin position="209"/>
        <end position="265"/>
    </location>
</feature>
<dbReference type="InterPro" id="IPR036465">
    <property type="entry name" value="vWFA_dom_sf"/>
</dbReference>
<accession>A0AAJ8MXQ3</accession>
<feature type="region of interest" description="Disordered" evidence="3">
    <location>
        <begin position="683"/>
        <end position="708"/>
    </location>
</feature>
<evidence type="ECO:0000259" key="4">
    <source>
        <dbReference type="PROSITE" id="PS50089"/>
    </source>
</evidence>
<feature type="region of interest" description="Disordered" evidence="3">
    <location>
        <begin position="822"/>
        <end position="864"/>
    </location>
</feature>
<feature type="domain" description="RING-type" evidence="4">
    <location>
        <begin position="887"/>
        <end position="943"/>
    </location>
</feature>
<reference evidence="5" key="2">
    <citation type="submission" date="2024-01" db="EMBL/GenBank/DDBJ databases">
        <title>Comparative genomics of Cryptococcus and Kwoniella reveals pathogenesis evolution and contrasting modes of karyotype evolution via chromosome fusion or intercentromeric recombination.</title>
        <authorList>
            <person name="Coelho M.A."/>
            <person name="David-Palma M."/>
            <person name="Shea T."/>
            <person name="Bowers K."/>
            <person name="McGinley-Smith S."/>
            <person name="Mohammad A.W."/>
            <person name="Gnirke A."/>
            <person name="Yurkov A.M."/>
            <person name="Nowrousian M."/>
            <person name="Sun S."/>
            <person name="Cuomo C.A."/>
            <person name="Heitman J."/>
        </authorList>
    </citation>
    <scope>NUCLEOTIDE SEQUENCE</scope>
    <source>
        <strain evidence="5">CBS 12478</strain>
    </source>
</reference>
<dbReference type="Gene3D" id="3.30.40.10">
    <property type="entry name" value="Zinc/RING finger domain, C3HC4 (zinc finger)"/>
    <property type="match status" value="1"/>
</dbReference>
<dbReference type="InterPro" id="IPR011993">
    <property type="entry name" value="PH-like_dom_sf"/>
</dbReference>
<feature type="compositionally biased region" description="Low complexity" evidence="3">
    <location>
        <begin position="509"/>
        <end position="546"/>
    </location>
</feature>
<dbReference type="InterPro" id="IPR033511">
    <property type="entry name" value="Cdc24/Scd1_PH_dom"/>
</dbReference>
<evidence type="ECO:0000313" key="5">
    <source>
        <dbReference type="EMBL" id="WWD21305.1"/>
    </source>
</evidence>
<organism evidence="5 6">
    <name type="scientific">Kwoniella shandongensis</name>
    <dbReference type="NCBI Taxonomy" id="1734106"/>
    <lineage>
        <taxon>Eukaryota</taxon>
        <taxon>Fungi</taxon>
        <taxon>Dikarya</taxon>
        <taxon>Basidiomycota</taxon>
        <taxon>Agaricomycotina</taxon>
        <taxon>Tremellomycetes</taxon>
        <taxon>Tremellales</taxon>
        <taxon>Cryptococcaceae</taxon>
        <taxon>Kwoniella</taxon>
    </lineage>
</organism>
<feature type="region of interest" description="Disordered" evidence="3">
    <location>
        <begin position="421"/>
        <end position="465"/>
    </location>
</feature>
<dbReference type="GO" id="GO:0008270">
    <property type="term" value="F:zinc ion binding"/>
    <property type="evidence" value="ECO:0007669"/>
    <property type="project" value="UniProtKB-KW"/>
</dbReference>
<evidence type="ECO:0000256" key="3">
    <source>
        <dbReference type="SAM" id="MobiDB-lite"/>
    </source>
</evidence>
<dbReference type="InterPro" id="IPR013083">
    <property type="entry name" value="Znf_RING/FYVE/PHD"/>
</dbReference>